<comment type="catalytic activity">
    <reaction evidence="1">
        <text>Hydrolysis of Pro-|-Xaa &gt;&gt; Ala-|-Xaa in oligopeptides.</text>
        <dbReference type="EC" id="3.4.21.26"/>
    </reaction>
</comment>
<dbReference type="GO" id="GO:0006508">
    <property type="term" value="P:proteolysis"/>
    <property type="evidence" value="ECO:0007669"/>
    <property type="project" value="UniProtKB-KW"/>
</dbReference>
<dbReference type="Pfam" id="PF02897">
    <property type="entry name" value="Peptidase_S9_N"/>
    <property type="match status" value="1"/>
</dbReference>
<evidence type="ECO:0000259" key="8">
    <source>
        <dbReference type="Pfam" id="PF02897"/>
    </source>
</evidence>
<dbReference type="InterPro" id="IPR029058">
    <property type="entry name" value="AB_hydrolase_fold"/>
</dbReference>
<dbReference type="Gene3D" id="3.40.50.1820">
    <property type="entry name" value="alpha/beta hydrolase"/>
    <property type="match status" value="1"/>
</dbReference>
<dbReference type="InterPro" id="IPR023302">
    <property type="entry name" value="Pept_S9A_N"/>
</dbReference>
<accession>A0A4R5AJD4</accession>
<evidence type="ECO:0000256" key="2">
    <source>
        <dbReference type="ARBA" id="ARBA00005228"/>
    </source>
</evidence>
<dbReference type="PROSITE" id="PS00708">
    <property type="entry name" value="PRO_ENDOPEP_SER"/>
    <property type="match status" value="1"/>
</dbReference>
<protein>
    <recommendedName>
        <fullName evidence="3">prolyl oligopeptidase</fullName>
        <ecNumber evidence="3">3.4.21.26</ecNumber>
    </recommendedName>
</protein>
<dbReference type="RefSeq" id="WP_132102644.1">
    <property type="nucleotide sequence ID" value="NZ_SMLB01000007.1"/>
</dbReference>
<proteinExistence type="inferred from homology"/>
<evidence type="ECO:0000313" key="10">
    <source>
        <dbReference type="Proteomes" id="UP000295217"/>
    </source>
</evidence>
<feature type="domain" description="Peptidase S9A N-terminal" evidence="8">
    <location>
        <begin position="8"/>
        <end position="413"/>
    </location>
</feature>
<evidence type="ECO:0000256" key="6">
    <source>
        <dbReference type="ARBA" id="ARBA00022825"/>
    </source>
</evidence>
<dbReference type="Gene3D" id="2.130.10.120">
    <property type="entry name" value="Prolyl oligopeptidase, N-terminal domain"/>
    <property type="match status" value="1"/>
</dbReference>
<reference evidence="9 10" key="1">
    <citation type="submission" date="2019-02" db="EMBL/GenBank/DDBJ databases">
        <title>Draft genome sequences of novel Actinobacteria.</title>
        <authorList>
            <person name="Sahin N."/>
            <person name="Ay H."/>
            <person name="Saygin H."/>
        </authorList>
    </citation>
    <scope>NUCLEOTIDE SEQUENCE [LARGE SCALE GENOMIC DNA]</scope>
    <source>
        <strain evidence="9 10">8K307</strain>
    </source>
</reference>
<dbReference type="OrthoDB" id="9801421at2"/>
<comment type="caution">
    <text evidence="9">The sequence shown here is derived from an EMBL/GenBank/DDBJ whole genome shotgun (WGS) entry which is preliminary data.</text>
</comment>
<keyword evidence="5" id="KW-0378">Hydrolase</keyword>
<dbReference type="EMBL" id="SMLB01000007">
    <property type="protein sequence ID" value="TDD71094.1"/>
    <property type="molecule type" value="Genomic_DNA"/>
</dbReference>
<organism evidence="9 10">
    <name type="scientific">Jiangella aurantiaca</name>
    <dbReference type="NCBI Taxonomy" id="2530373"/>
    <lineage>
        <taxon>Bacteria</taxon>
        <taxon>Bacillati</taxon>
        <taxon>Actinomycetota</taxon>
        <taxon>Actinomycetes</taxon>
        <taxon>Jiangellales</taxon>
        <taxon>Jiangellaceae</taxon>
        <taxon>Jiangella</taxon>
    </lineage>
</organism>
<keyword evidence="4" id="KW-0645">Protease</keyword>
<evidence type="ECO:0000256" key="4">
    <source>
        <dbReference type="ARBA" id="ARBA00022670"/>
    </source>
</evidence>
<evidence type="ECO:0000259" key="7">
    <source>
        <dbReference type="Pfam" id="PF00326"/>
    </source>
</evidence>
<dbReference type="PRINTS" id="PR00862">
    <property type="entry name" value="PROLIGOPTASE"/>
</dbReference>
<dbReference type="SUPFAM" id="SSF53474">
    <property type="entry name" value="alpha/beta-Hydrolases"/>
    <property type="match status" value="1"/>
</dbReference>
<dbReference type="Pfam" id="PF00326">
    <property type="entry name" value="Peptidase_S9"/>
    <property type="match status" value="1"/>
</dbReference>
<dbReference type="SUPFAM" id="SSF50993">
    <property type="entry name" value="Peptidase/esterase 'gauge' domain"/>
    <property type="match status" value="1"/>
</dbReference>
<dbReference type="GO" id="GO:0004252">
    <property type="term" value="F:serine-type endopeptidase activity"/>
    <property type="evidence" value="ECO:0007669"/>
    <property type="project" value="UniProtKB-EC"/>
</dbReference>
<dbReference type="InterPro" id="IPR002471">
    <property type="entry name" value="Pept_S9_AS"/>
</dbReference>
<feature type="domain" description="Peptidase S9 prolyl oligopeptidase catalytic" evidence="7">
    <location>
        <begin position="471"/>
        <end position="682"/>
    </location>
</feature>
<dbReference type="PANTHER" id="PTHR42881:SF2">
    <property type="entry name" value="PROLYL ENDOPEPTIDASE"/>
    <property type="match status" value="1"/>
</dbReference>
<dbReference type="AlphaFoldDB" id="A0A4R5AJD4"/>
<dbReference type="PANTHER" id="PTHR42881">
    <property type="entry name" value="PROLYL ENDOPEPTIDASE"/>
    <property type="match status" value="1"/>
</dbReference>
<evidence type="ECO:0000313" key="9">
    <source>
        <dbReference type="EMBL" id="TDD71094.1"/>
    </source>
</evidence>
<comment type="similarity">
    <text evidence="2">Belongs to the peptidase S9A family.</text>
</comment>
<dbReference type="InterPro" id="IPR051167">
    <property type="entry name" value="Prolyl_oligopep/macrocyclase"/>
</dbReference>
<dbReference type="InterPro" id="IPR001375">
    <property type="entry name" value="Peptidase_S9_cat"/>
</dbReference>
<dbReference type="EC" id="3.4.21.26" evidence="3"/>
<sequence length="688" mass="74467">MAPTYPRAERQPIVDDLHGLLVPDPYRWLEDPSLPETREWLAAQDELWRQHQRVLPGLGSLRARVARLTEVGAITAPVWRGDRRFFLRQTAGQEHPVLYVAGPDGRERALVDPMALAGDGSVSLDRWQPDGDGRLLAYQVSRHGTEQAELYVLDVDTRRVVDGPIDRCRYSPVAWLPGGTAFYYVRAGTRDDGNRRGVYLHEIGTAADGDRMIAGPAPDDGGSYGLGISWDGRWLVVSATSGSARSNDLWLADLSTSSWAHPRLRVVQQGIDARTVVDVGLDGRLYVVTDLDAPNGRLCVGDPGRPEPEVWRDLVPAEPDAVLADFAVLDGPELARPVLLAARTRHALGEITVHDLRTGDRLAEVPLPGPGTIGPLSARPAGGHEVWFTYTDHLTPSTVYRYDARTGETTRWAAAPGAVTAPDVDGHRIVYPSADGTPVRMVVLAGRGHSGPRPAILYGYGGFGVPLTPSYSSFTLAWVEAGGVFAIANLRGGGEEGEQWHRAGALDHKQNVFDDFVAAAERLIADGWTTGDQLGICGESNGGLLVGAALTQRPDLFAAALCSAPVLDMVRYERFGLGPAWRGEYGTADDPDQLRCLLSYSPYHRVRPGERYPAVLFTVFGDDTRVDPLHAYKMCAALQWATASDRPVLIRHEDGAGHGASPASRRVALAADMLAFAAAHTGLDLSAR</sequence>
<keyword evidence="10" id="KW-1185">Reference proteome</keyword>
<dbReference type="InterPro" id="IPR002470">
    <property type="entry name" value="Peptidase_S9A"/>
</dbReference>
<dbReference type="Proteomes" id="UP000295217">
    <property type="component" value="Unassembled WGS sequence"/>
</dbReference>
<dbReference type="GO" id="GO:0070012">
    <property type="term" value="F:oligopeptidase activity"/>
    <property type="evidence" value="ECO:0007669"/>
    <property type="project" value="TreeGrafter"/>
</dbReference>
<dbReference type="GO" id="GO:0005829">
    <property type="term" value="C:cytosol"/>
    <property type="evidence" value="ECO:0007669"/>
    <property type="project" value="TreeGrafter"/>
</dbReference>
<evidence type="ECO:0000256" key="3">
    <source>
        <dbReference type="ARBA" id="ARBA00011897"/>
    </source>
</evidence>
<name>A0A4R5AJD4_9ACTN</name>
<keyword evidence="6" id="KW-0720">Serine protease</keyword>
<evidence type="ECO:0000256" key="5">
    <source>
        <dbReference type="ARBA" id="ARBA00022801"/>
    </source>
</evidence>
<gene>
    <name evidence="9" type="ORF">E1262_08095</name>
</gene>
<evidence type="ECO:0000256" key="1">
    <source>
        <dbReference type="ARBA" id="ARBA00001070"/>
    </source>
</evidence>